<dbReference type="InterPro" id="IPR018062">
    <property type="entry name" value="HTH_AraC-typ_CS"/>
</dbReference>
<dbReference type="GO" id="GO:0043565">
    <property type="term" value="F:sequence-specific DNA binding"/>
    <property type="evidence" value="ECO:0007669"/>
    <property type="project" value="InterPro"/>
</dbReference>
<keyword evidence="1" id="KW-0805">Transcription regulation</keyword>
<dbReference type="PROSITE" id="PS00041">
    <property type="entry name" value="HTH_ARAC_FAMILY_1"/>
    <property type="match status" value="2"/>
</dbReference>
<accession>F2B9N1</accession>
<dbReference type="InterPro" id="IPR020449">
    <property type="entry name" value="Tscrpt_reg_AraC-type_HTH"/>
</dbReference>
<dbReference type="AlphaFoldDB" id="F2B9N1"/>
<dbReference type="HOGENOM" id="CLU_000445_81_0_4"/>
<dbReference type="Gene3D" id="1.10.10.60">
    <property type="entry name" value="Homeodomain-like"/>
    <property type="match status" value="2"/>
</dbReference>
<dbReference type="InterPro" id="IPR050204">
    <property type="entry name" value="AraC_XylS_family_regulators"/>
</dbReference>
<dbReference type="Pfam" id="PF12852">
    <property type="entry name" value="Cupin_6"/>
    <property type="match status" value="1"/>
</dbReference>
<organism evidence="5 6">
    <name type="scientific">Neisseria bacilliformis ATCC BAA-1200</name>
    <dbReference type="NCBI Taxonomy" id="888742"/>
    <lineage>
        <taxon>Bacteria</taxon>
        <taxon>Pseudomonadati</taxon>
        <taxon>Pseudomonadota</taxon>
        <taxon>Betaproteobacteria</taxon>
        <taxon>Neisseriales</taxon>
        <taxon>Neisseriaceae</taxon>
        <taxon>Neisseria</taxon>
    </lineage>
</organism>
<dbReference type="STRING" id="267212.GCA_001063965_01345"/>
<dbReference type="GO" id="GO:0003700">
    <property type="term" value="F:DNA-binding transcription factor activity"/>
    <property type="evidence" value="ECO:0007669"/>
    <property type="project" value="InterPro"/>
</dbReference>
<keyword evidence="2" id="KW-0238">DNA-binding</keyword>
<dbReference type="Pfam" id="PF12833">
    <property type="entry name" value="HTH_18"/>
    <property type="match status" value="1"/>
</dbReference>
<evidence type="ECO:0000256" key="3">
    <source>
        <dbReference type="ARBA" id="ARBA00023163"/>
    </source>
</evidence>
<dbReference type="InterPro" id="IPR018060">
    <property type="entry name" value="HTH_AraC"/>
</dbReference>
<dbReference type="PRINTS" id="PR00032">
    <property type="entry name" value="HTHARAC"/>
</dbReference>
<reference evidence="5 6" key="1">
    <citation type="submission" date="2011-02" db="EMBL/GenBank/DDBJ databases">
        <authorList>
            <person name="Muzny D."/>
            <person name="Qin X."/>
            <person name="Deng J."/>
            <person name="Jiang H."/>
            <person name="Liu Y."/>
            <person name="Qu J."/>
            <person name="Song X.-Z."/>
            <person name="Zhang L."/>
            <person name="Thornton R."/>
            <person name="Coyle M."/>
            <person name="Francisco L."/>
            <person name="Jackson L."/>
            <person name="Javaid M."/>
            <person name="Korchina V."/>
            <person name="Kovar C."/>
            <person name="Mata R."/>
            <person name="Mathew T."/>
            <person name="Ngo R."/>
            <person name="Nguyen L."/>
            <person name="Nguyen N."/>
            <person name="Okwuonu G."/>
            <person name="Ongeri F."/>
            <person name="Pham C."/>
            <person name="Simmons D."/>
            <person name="Wilczek-Boney K."/>
            <person name="Hale W."/>
            <person name="Jakkamsetti A."/>
            <person name="Pham P."/>
            <person name="Ruth R."/>
            <person name="San Lucas F."/>
            <person name="Warren J."/>
            <person name="Zhang J."/>
            <person name="Zhao Z."/>
            <person name="Zhou C."/>
            <person name="Zhu D."/>
            <person name="Lee S."/>
            <person name="Bess C."/>
            <person name="Blankenburg K."/>
            <person name="Forbes L."/>
            <person name="Fu Q."/>
            <person name="Gubbala S."/>
            <person name="Hirani K."/>
            <person name="Jayaseelan J.C."/>
            <person name="Lara F."/>
            <person name="Munidasa M."/>
            <person name="Palculict T."/>
            <person name="Patil S."/>
            <person name="Pu L.-L."/>
            <person name="Saada N."/>
            <person name="Tang L."/>
            <person name="Weissenberger G."/>
            <person name="Zhu Y."/>
            <person name="Hemphill L."/>
            <person name="Shang Y."/>
            <person name="Youmans B."/>
            <person name="Ayvaz T."/>
            <person name="Ross M."/>
            <person name="Santibanez J."/>
            <person name="Aqrawi P."/>
            <person name="Gross S."/>
            <person name="Joshi V."/>
            <person name="Fowler G."/>
            <person name="Nazareth L."/>
            <person name="Reid J."/>
            <person name="Worley K."/>
            <person name="Petrosino J."/>
            <person name="Highlander S."/>
            <person name="Gibbs R."/>
        </authorList>
    </citation>
    <scope>NUCLEOTIDE SEQUENCE [LARGE SCALE GENOMIC DNA]</scope>
    <source>
        <strain evidence="5 6">ATCC BAA-1200</strain>
    </source>
</reference>
<feature type="domain" description="HTH araC/xylS-type" evidence="4">
    <location>
        <begin position="199"/>
        <end position="300"/>
    </location>
</feature>
<dbReference type="InterPro" id="IPR014710">
    <property type="entry name" value="RmlC-like_jellyroll"/>
</dbReference>
<dbReference type="SUPFAM" id="SSF46689">
    <property type="entry name" value="Homeodomain-like"/>
    <property type="match status" value="2"/>
</dbReference>
<evidence type="ECO:0000313" key="5">
    <source>
        <dbReference type="EMBL" id="EGF11817.1"/>
    </source>
</evidence>
<dbReference type="InterPro" id="IPR032783">
    <property type="entry name" value="AraC_lig"/>
</dbReference>
<dbReference type="PANTHER" id="PTHR46796">
    <property type="entry name" value="HTH-TYPE TRANSCRIPTIONAL ACTIVATOR RHAS-RELATED"/>
    <property type="match status" value="1"/>
</dbReference>
<protein>
    <submittedName>
        <fullName evidence="5">AraC family transcriptional regulator</fullName>
    </submittedName>
</protein>
<dbReference type="PANTHER" id="PTHR46796:SF13">
    <property type="entry name" value="HTH-TYPE TRANSCRIPTIONAL ACTIVATOR RHAS"/>
    <property type="match status" value="1"/>
</dbReference>
<evidence type="ECO:0000256" key="2">
    <source>
        <dbReference type="ARBA" id="ARBA00023125"/>
    </source>
</evidence>
<proteinExistence type="predicted"/>
<name>F2B9N1_9NEIS</name>
<dbReference type="Gene3D" id="2.60.120.10">
    <property type="entry name" value="Jelly Rolls"/>
    <property type="match status" value="1"/>
</dbReference>
<gene>
    <name evidence="5" type="primary">mtrA</name>
    <name evidence="5" type="ORF">HMPREF9123_0454</name>
</gene>
<comment type="caution">
    <text evidence="5">The sequence shown here is derived from an EMBL/GenBank/DDBJ whole genome shotgun (WGS) entry which is preliminary data.</text>
</comment>
<dbReference type="PROSITE" id="PS01124">
    <property type="entry name" value="HTH_ARAC_FAMILY_2"/>
    <property type="match status" value="1"/>
</dbReference>
<dbReference type="InterPro" id="IPR009057">
    <property type="entry name" value="Homeodomain-like_sf"/>
</dbReference>
<dbReference type="OrthoDB" id="9789899at2"/>
<keyword evidence="6" id="KW-1185">Reference proteome</keyword>
<dbReference type="Proteomes" id="UP000004105">
    <property type="component" value="Unassembled WGS sequence"/>
</dbReference>
<evidence type="ECO:0000256" key="1">
    <source>
        <dbReference type="ARBA" id="ARBA00023015"/>
    </source>
</evidence>
<dbReference type="RefSeq" id="WP_007341466.1">
    <property type="nucleotide sequence ID" value="NZ_GL878494.1"/>
</dbReference>
<dbReference type="EMBL" id="AFAY01000007">
    <property type="protein sequence ID" value="EGF11817.1"/>
    <property type="molecule type" value="Genomic_DNA"/>
</dbReference>
<dbReference type="SMART" id="SM00342">
    <property type="entry name" value="HTH_ARAC"/>
    <property type="match status" value="1"/>
</dbReference>
<sequence length="310" mass="33820">MDMLDRLVSLAQISGSADVQCLFQGGWYVRHEVRRGRALVHIVTGGTGWLKADAEAQPRRLHEGDVVFFPRGAAHVLSSEEGCANSGAAVETAEDGAFLRKKSGKGAADLSLFCARFSYDTQADLMAGLPETVVLNMRGTPLRHLLALLQTEADNAAPGARSTVDALATVLLVQLLRVFLAEKRLSPLPEGVLRGWRDRRLRTVIRAVLDDPAHPWAIEEMAALAGVSRAQLMRLFKTHTATSPYAFVNRIRLQQAAVRLKRSADSVLAVALDVGFGSETHFGKAFKRMYGITPGQYRKQSEAAEADFVI</sequence>
<keyword evidence="3" id="KW-0804">Transcription</keyword>
<evidence type="ECO:0000313" key="6">
    <source>
        <dbReference type="Proteomes" id="UP000004105"/>
    </source>
</evidence>
<evidence type="ECO:0000259" key="4">
    <source>
        <dbReference type="PROSITE" id="PS01124"/>
    </source>
</evidence>